<evidence type="ECO:0000256" key="5">
    <source>
        <dbReference type="PROSITE-ProRule" id="PRU01240"/>
    </source>
</evidence>
<keyword evidence="10" id="KW-1185">Reference proteome</keyword>
<evidence type="ECO:0000259" key="8">
    <source>
        <dbReference type="Pfam" id="PF00082"/>
    </source>
</evidence>
<feature type="region of interest" description="Disordered" evidence="6">
    <location>
        <begin position="563"/>
        <end position="971"/>
    </location>
</feature>
<evidence type="ECO:0000313" key="10">
    <source>
        <dbReference type="Proteomes" id="UP000805614"/>
    </source>
</evidence>
<dbReference type="InterPro" id="IPR015500">
    <property type="entry name" value="Peptidase_S8_subtilisin-rel"/>
</dbReference>
<feature type="active site" description="Charge relay system" evidence="5">
    <location>
        <position position="321"/>
    </location>
</feature>
<feature type="compositionally biased region" description="Low complexity" evidence="6">
    <location>
        <begin position="916"/>
        <end position="929"/>
    </location>
</feature>
<evidence type="ECO:0000256" key="6">
    <source>
        <dbReference type="SAM" id="MobiDB-lite"/>
    </source>
</evidence>
<dbReference type="InterPro" id="IPR050131">
    <property type="entry name" value="Peptidase_S8_subtilisin-like"/>
</dbReference>
<dbReference type="EMBL" id="JABVEC010000005">
    <property type="protein sequence ID" value="MBC6465605.1"/>
    <property type="molecule type" value="Genomic_DNA"/>
</dbReference>
<name>A0ABR7LL62_9ACTN</name>
<comment type="similarity">
    <text evidence="1 5">Belongs to the peptidase S8 family.</text>
</comment>
<proteinExistence type="inferred from homology"/>
<gene>
    <name evidence="9" type="ORF">HKK74_08870</name>
</gene>
<feature type="active site" description="Charge relay system" evidence="5">
    <location>
        <position position="149"/>
    </location>
</feature>
<dbReference type="InterPro" id="IPR000209">
    <property type="entry name" value="Peptidase_S8/S53_dom"/>
</dbReference>
<evidence type="ECO:0000256" key="2">
    <source>
        <dbReference type="ARBA" id="ARBA00022670"/>
    </source>
</evidence>
<feature type="domain" description="Peptidase S8/S53" evidence="8">
    <location>
        <begin position="105"/>
        <end position="369"/>
    </location>
</feature>
<keyword evidence="7" id="KW-0812">Transmembrane</keyword>
<evidence type="ECO:0000256" key="1">
    <source>
        <dbReference type="ARBA" id="ARBA00011073"/>
    </source>
</evidence>
<dbReference type="Pfam" id="PF00082">
    <property type="entry name" value="Peptidase_S8"/>
    <property type="match status" value="1"/>
</dbReference>
<dbReference type="SUPFAM" id="SSF52743">
    <property type="entry name" value="Subtilisin-like"/>
    <property type="match status" value="1"/>
</dbReference>
<dbReference type="Proteomes" id="UP000805614">
    <property type="component" value="Unassembled WGS sequence"/>
</dbReference>
<keyword evidence="7" id="KW-0472">Membrane</keyword>
<feature type="compositionally biased region" description="Basic and acidic residues" evidence="6">
    <location>
        <begin position="841"/>
        <end position="852"/>
    </location>
</feature>
<evidence type="ECO:0000256" key="4">
    <source>
        <dbReference type="ARBA" id="ARBA00022825"/>
    </source>
</evidence>
<feature type="transmembrane region" description="Helical" evidence="7">
    <location>
        <begin position="413"/>
        <end position="435"/>
    </location>
</feature>
<protein>
    <submittedName>
        <fullName evidence="9">S8 family serine peptidase</fullName>
    </submittedName>
</protein>
<evidence type="ECO:0000256" key="7">
    <source>
        <dbReference type="SAM" id="Phobius"/>
    </source>
</evidence>
<keyword evidence="2 5" id="KW-0645">Protease</keyword>
<feature type="compositionally biased region" description="Pro residues" evidence="6">
    <location>
        <begin position="667"/>
        <end position="680"/>
    </location>
</feature>
<feature type="region of interest" description="Disordered" evidence="6">
    <location>
        <begin position="445"/>
        <end position="501"/>
    </location>
</feature>
<organism evidence="9 10">
    <name type="scientific">Actinomadura alba</name>
    <dbReference type="NCBI Taxonomy" id="406431"/>
    <lineage>
        <taxon>Bacteria</taxon>
        <taxon>Bacillati</taxon>
        <taxon>Actinomycetota</taxon>
        <taxon>Actinomycetes</taxon>
        <taxon>Streptosporangiales</taxon>
        <taxon>Thermomonosporaceae</taxon>
        <taxon>Actinomadura</taxon>
    </lineage>
</organism>
<dbReference type="PROSITE" id="PS51892">
    <property type="entry name" value="SUBTILASE"/>
    <property type="match status" value="1"/>
</dbReference>
<evidence type="ECO:0000256" key="3">
    <source>
        <dbReference type="ARBA" id="ARBA00022801"/>
    </source>
</evidence>
<reference evidence="9 10" key="1">
    <citation type="submission" date="2020-06" db="EMBL/GenBank/DDBJ databases">
        <title>Actinomadura xiongansis sp. nov., isolated from soil of Baiyangdian.</title>
        <authorList>
            <person name="Zhang X."/>
        </authorList>
    </citation>
    <scope>NUCLEOTIDE SEQUENCE [LARGE SCALE GENOMIC DNA]</scope>
    <source>
        <strain evidence="9 10">HBUM206468</strain>
    </source>
</reference>
<comment type="caution">
    <text evidence="9">The sequence shown here is derived from an EMBL/GenBank/DDBJ whole genome shotgun (WGS) entry which is preliminary data.</text>
</comment>
<sequence>MSHAGRCRPGQARTSAGGVRAPLSAKIAASAVCLVLVTAVVVPSPSGPGAADGSFGALGALSAGSAGPTPAAGLRAGSFSADLIRNREWWLSAVQAPSAWRWSKGKGVTVAVLDTGVDARHPDLTGQIITGEDFTGGARRPGDKYWGHHGSAMAGIIAGHGHGAGMSAGIMGVAPHAKVLSIRVTWENDDPLRSGAEVNRNRDAVAKGIRYAVDNGANIINMSLGGGKLFYNGSPTEENAIRYALSKGIVLIASAGNDGAGLNRKNFPAAYPGVLAVGAVDRSLRPWRDSNRHDYVKVAAPGVEIVSADAGGGYVLGTGTSPSAAIVAGIAALIRSRYPDLTSVQVAEAMAEGATRTASTGATPAVGAGVTDAVKALYAANRISKAANTGRAVAPPQPVPQTEAQASAGGPNLIFVGVLAVGGVLVVVGLVMGLVQRRRRRGYDYDDDYEDQTPWPAQQQPRFPAGTGRHGHEGQDEWASAGDRLPPGTHRPYEPDAPSSWQDGRAATWTHGPDGGQDGVSAGFDEDRYQAGTARGLPSIEPPVVDESWRPARPVRRKPAVFGHPAVPLEEQPTGSFSAVPALPEEQPTGTFKAVPASPDELPTGAFYAVQDGMGDETTRVLTPPPDDHTTGALMPADDHTTAALSPPPESLSEVPTTAFRMVAPADPAPDAPVDIPPAEPADEAPSAPPADHLGDPSGETRADLFTHPDPAPDRALEDPLFAPRGDRLADALSDPLGGPLGERPVAPHSDPLQREPLDEVANARFPDPLGESFDHRVGDPSPGPVSEQPGRRAGEPVDSFSASFGDSLSDPFDAPFNQPSSDALGDPPADDRGRAPLTDDPLHDPLGRRVNDVLSDPLGKRVSDALSDPLGGSLGGSLGDRPARGAADPPGDPLGGAPAGSFPDPLNGSRPPGDPLGDSLGDPLDGPLNGAANDPLGGPVGGLAGRNMDGAHYAPRVDPVEDEGHRLPWR</sequence>
<dbReference type="InterPro" id="IPR023827">
    <property type="entry name" value="Peptidase_S8_Asp-AS"/>
</dbReference>
<dbReference type="Gene3D" id="3.40.50.200">
    <property type="entry name" value="Peptidase S8/S53 domain"/>
    <property type="match status" value="1"/>
</dbReference>
<keyword evidence="3 5" id="KW-0378">Hydrolase</keyword>
<keyword evidence="4 5" id="KW-0720">Serine protease</keyword>
<dbReference type="PANTHER" id="PTHR43806:SF11">
    <property type="entry name" value="CEREVISIN-RELATED"/>
    <property type="match status" value="1"/>
</dbReference>
<dbReference type="RefSeq" id="WP_187242629.1">
    <property type="nucleotide sequence ID" value="NZ_BAAAOK010000006.1"/>
</dbReference>
<dbReference type="PANTHER" id="PTHR43806">
    <property type="entry name" value="PEPTIDASE S8"/>
    <property type="match status" value="1"/>
</dbReference>
<feature type="compositionally biased region" description="Basic and acidic residues" evidence="6">
    <location>
        <begin position="959"/>
        <end position="971"/>
    </location>
</feature>
<dbReference type="PROSITE" id="PS00136">
    <property type="entry name" value="SUBTILASE_ASP"/>
    <property type="match status" value="1"/>
</dbReference>
<accession>A0ABR7LL62</accession>
<dbReference type="PRINTS" id="PR00723">
    <property type="entry name" value="SUBTILISIN"/>
</dbReference>
<evidence type="ECO:0000313" key="9">
    <source>
        <dbReference type="EMBL" id="MBC6465605.1"/>
    </source>
</evidence>
<dbReference type="InterPro" id="IPR036852">
    <property type="entry name" value="Peptidase_S8/S53_dom_sf"/>
</dbReference>
<feature type="compositionally biased region" description="Basic and acidic residues" evidence="6">
    <location>
        <begin position="693"/>
        <end position="718"/>
    </location>
</feature>
<keyword evidence="7" id="KW-1133">Transmembrane helix</keyword>
<feature type="active site" description="Charge relay system" evidence="5">
    <location>
        <position position="114"/>
    </location>
</feature>